<protein>
    <submittedName>
        <fullName evidence="1">Uncharacterized protein</fullName>
    </submittedName>
</protein>
<evidence type="ECO:0000313" key="1">
    <source>
        <dbReference type="EMBL" id="KAJ1370116.1"/>
    </source>
</evidence>
<sequence>MFAVCLEDQKLFRFNIDERICYCTDASPMVMDLSYEFRHANSDILLTMMNVLIENKGHTLARLGSCASSSPLLSGYPLTDDMY</sequence>
<dbReference type="AlphaFoldDB" id="A0AAD5WHI5"/>
<proteinExistence type="predicted"/>
<keyword evidence="2" id="KW-1185">Reference proteome</keyword>
<gene>
    <name evidence="1" type="ORF">KIN20_031771</name>
</gene>
<reference evidence="1" key="1">
    <citation type="submission" date="2021-06" db="EMBL/GenBank/DDBJ databases">
        <title>Parelaphostrongylus tenuis whole genome reference sequence.</title>
        <authorList>
            <person name="Garwood T.J."/>
            <person name="Larsen P.A."/>
            <person name="Fountain-Jones N.M."/>
            <person name="Garbe J.R."/>
            <person name="Macchietto M.G."/>
            <person name="Kania S.A."/>
            <person name="Gerhold R.W."/>
            <person name="Richards J.E."/>
            <person name="Wolf T.M."/>
        </authorList>
    </citation>
    <scope>NUCLEOTIDE SEQUENCE</scope>
    <source>
        <strain evidence="1">MNPRO001-30</strain>
        <tissue evidence="1">Meninges</tissue>
    </source>
</reference>
<dbReference type="Proteomes" id="UP001196413">
    <property type="component" value="Unassembled WGS sequence"/>
</dbReference>
<dbReference type="EMBL" id="JAHQIW010006732">
    <property type="protein sequence ID" value="KAJ1370116.1"/>
    <property type="molecule type" value="Genomic_DNA"/>
</dbReference>
<name>A0AAD5WHI5_PARTN</name>
<evidence type="ECO:0000313" key="2">
    <source>
        <dbReference type="Proteomes" id="UP001196413"/>
    </source>
</evidence>
<comment type="caution">
    <text evidence="1">The sequence shown here is derived from an EMBL/GenBank/DDBJ whole genome shotgun (WGS) entry which is preliminary data.</text>
</comment>
<accession>A0AAD5WHI5</accession>
<organism evidence="1 2">
    <name type="scientific">Parelaphostrongylus tenuis</name>
    <name type="common">Meningeal worm</name>
    <dbReference type="NCBI Taxonomy" id="148309"/>
    <lineage>
        <taxon>Eukaryota</taxon>
        <taxon>Metazoa</taxon>
        <taxon>Ecdysozoa</taxon>
        <taxon>Nematoda</taxon>
        <taxon>Chromadorea</taxon>
        <taxon>Rhabditida</taxon>
        <taxon>Rhabditina</taxon>
        <taxon>Rhabditomorpha</taxon>
        <taxon>Strongyloidea</taxon>
        <taxon>Metastrongylidae</taxon>
        <taxon>Parelaphostrongylus</taxon>
    </lineage>
</organism>